<feature type="region of interest" description="Disordered" evidence="1">
    <location>
        <begin position="362"/>
        <end position="384"/>
    </location>
</feature>
<evidence type="ECO:0000256" key="1">
    <source>
        <dbReference type="SAM" id="MobiDB-lite"/>
    </source>
</evidence>
<evidence type="ECO:0000313" key="3">
    <source>
        <dbReference type="Proteomes" id="UP000054107"/>
    </source>
</evidence>
<feature type="compositionally biased region" description="Low complexity" evidence="1">
    <location>
        <begin position="11"/>
        <end position="25"/>
    </location>
</feature>
<feature type="region of interest" description="Disordered" evidence="1">
    <location>
        <begin position="1"/>
        <end position="28"/>
    </location>
</feature>
<gene>
    <name evidence="2" type="primary">PARPA_00411.1 scaffold 772</name>
</gene>
<organism evidence="2 3">
    <name type="scientific">Parasitella parasitica</name>
    <dbReference type="NCBI Taxonomy" id="35722"/>
    <lineage>
        <taxon>Eukaryota</taxon>
        <taxon>Fungi</taxon>
        <taxon>Fungi incertae sedis</taxon>
        <taxon>Mucoromycota</taxon>
        <taxon>Mucoromycotina</taxon>
        <taxon>Mucoromycetes</taxon>
        <taxon>Mucorales</taxon>
        <taxon>Mucorineae</taxon>
        <taxon>Mucoraceae</taxon>
        <taxon>Parasitella</taxon>
    </lineage>
</organism>
<dbReference type="Proteomes" id="UP000054107">
    <property type="component" value="Unassembled WGS sequence"/>
</dbReference>
<dbReference type="AlphaFoldDB" id="A0A0B7MPX5"/>
<dbReference type="STRING" id="35722.A0A0B7MPX5"/>
<accession>A0A0B7MPX5</accession>
<protein>
    <submittedName>
        <fullName evidence="2">Uncharacterized protein</fullName>
    </submittedName>
</protein>
<proteinExistence type="predicted"/>
<keyword evidence="3" id="KW-1185">Reference proteome</keyword>
<sequence length="489" mass="55805">MTGSTRVNDPASLTTSATSTRSKATTENDESYMDALRLQFEHRIVKSISDCQKNKGSFEELYSKLANIKQLPRGVVSGAEQAIDASVNSIVVFLNRLTRNTPKKSIEFWKEYLDKNFTSLKDSIVTQEAEGNQEMMEDDEDETTDDEKAEESTAYRSCSASFTSIIRKDLSKNVRLAFVDTINKTVESAFDYIADFSKQIMKILLLFKDNQFTIENGKIQFVPREPYMASRDTYHQFSQQVPFLFMTNQVLYSLGYLNRVVKFTPVIKPTSLHALWVDPTTLYSLFCAQKLERKMVLYNFEGNIIRAASVTSQKDAIFSSFFDIDRLKTVCAGSGLQFAHRIHILPGLQCVRILGFKDYQQPKNKQQEQQRPVDQTSSGSDDKGNDMIAALVEQKAVIQRKLKNAQTALNNYLVSAESASQLKKKWKDENRNRAWLYQRIEEAKQRKRHLIRDVVSAKQELSTMNNAIYKLKHDADPSTKNKQSGGVRD</sequence>
<feature type="compositionally biased region" description="Acidic residues" evidence="1">
    <location>
        <begin position="135"/>
        <end position="149"/>
    </location>
</feature>
<name>A0A0B7MPX5_9FUNG</name>
<evidence type="ECO:0000313" key="2">
    <source>
        <dbReference type="EMBL" id="CEP07137.1"/>
    </source>
</evidence>
<reference evidence="2 3" key="1">
    <citation type="submission" date="2014-09" db="EMBL/GenBank/DDBJ databases">
        <authorList>
            <person name="Ellenberger Sabrina"/>
        </authorList>
    </citation>
    <scope>NUCLEOTIDE SEQUENCE [LARGE SCALE GENOMIC DNA]</scope>
    <source>
        <strain evidence="2 3">CBS 412.66</strain>
    </source>
</reference>
<dbReference type="EMBL" id="LN719061">
    <property type="protein sequence ID" value="CEP07137.1"/>
    <property type="molecule type" value="Genomic_DNA"/>
</dbReference>
<feature type="region of interest" description="Disordered" evidence="1">
    <location>
        <begin position="128"/>
        <end position="151"/>
    </location>
</feature>
<dbReference type="OrthoDB" id="2424936at2759"/>